<keyword evidence="1" id="KW-0472">Membrane</keyword>
<dbReference type="Proteomes" id="UP000271098">
    <property type="component" value="Unassembled WGS sequence"/>
</dbReference>
<protein>
    <submittedName>
        <fullName evidence="4">G_PROTEIN_RECEP_F1_2 domain-containing protein</fullName>
    </submittedName>
</protein>
<dbReference type="WBParaSite" id="GPUH_0000988401-mRNA-1">
    <property type="protein sequence ID" value="GPUH_0000988401-mRNA-1"/>
    <property type="gene ID" value="GPUH_0000988401"/>
</dbReference>
<keyword evidence="1" id="KW-0812">Transmembrane</keyword>
<dbReference type="OrthoDB" id="5820127at2759"/>
<keyword evidence="1" id="KW-1133">Transmembrane helix</keyword>
<dbReference type="AlphaFoldDB" id="A0A183DMD2"/>
<reference evidence="2 3" key="2">
    <citation type="submission" date="2018-11" db="EMBL/GenBank/DDBJ databases">
        <authorList>
            <consortium name="Pathogen Informatics"/>
        </authorList>
    </citation>
    <scope>NUCLEOTIDE SEQUENCE [LARGE SCALE GENOMIC DNA]</scope>
</reference>
<evidence type="ECO:0000313" key="4">
    <source>
        <dbReference type="WBParaSite" id="GPUH_0000988401-mRNA-1"/>
    </source>
</evidence>
<evidence type="ECO:0000256" key="1">
    <source>
        <dbReference type="SAM" id="Phobius"/>
    </source>
</evidence>
<accession>A0A183DMD2</accession>
<evidence type="ECO:0000313" key="2">
    <source>
        <dbReference type="EMBL" id="VDK78716.1"/>
    </source>
</evidence>
<organism evidence="4">
    <name type="scientific">Gongylonema pulchrum</name>
    <dbReference type="NCBI Taxonomy" id="637853"/>
    <lineage>
        <taxon>Eukaryota</taxon>
        <taxon>Metazoa</taxon>
        <taxon>Ecdysozoa</taxon>
        <taxon>Nematoda</taxon>
        <taxon>Chromadorea</taxon>
        <taxon>Rhabditida</taxon>
        <taxon>Spirurina</taxon>
        <taxon>Spiruromorpha</taxon>
        <taxon>Spiruroidea</taxon>
        <taxon>Gongylonematidae</taxon>
        <taxon>Gongylonema</taxon>
    </lineage>
</organism>
<keyword evidence="3" id="KW-1185">Reference proteome</keyword>
<proteinExistence type="predicted"/>
<reference evidence="4" key="1">
    <citation type="submission" date="2016-06" db="UniProtKB">
        <authorList>
            <consortium name="WormBaseParasite"/>
        </authorList>
    </citation>
    <scope>IDENTIFICATION</scope>
</reference>
<gene>
    <name evidence="2" type="ORF">GPUH_LOCUS9876</name>
</gene>
<evidence type="ECO:0000313" key="3">
    <source>
        <dbReference type="Proteomes" id="UP000271098"/>
    </source>
</evidence>
<sequence>MLILMAIYAATVLTSSFPRDVSSFMSLLMAVNYGNTYYILFWRSRDYRKAFHGQLLFCGSKKITVAVVKEIRKDANVGPIRALFTCSRNPVAQ</sequence>
<dbReference type="EMBL" id="UYRT01034504">
    <property type="protein sequence ID" value="VDK78716.1"/>
    <property type="molecule type" value="Genomic_DNA"/>
</dbReference>
<name>A0A183DMD2_9BILA</name>
<feature type="transmembrane region" description="Helical" evidence="1">
    <location>
        <begin position="24"/>
        <end position="42"/>
    </location>
</feature>